<protein>
    <recommendedName>
        <fullName evidence="3">F-box domain-containing protein</fullName>
    </recommendedName>
</protein>
<dbReference type="Proteomes" id="UP000284842">
    <property type="component" value="Unassembled WGS sequence"/>
</dbReference>
<accession>A0A409W2Z5</accession>
<name>A0A409W2Z5_9AGAR</name>
<comment type="caution">
    <text evidence="1">The sequence shown here is derived from an EMBL/GenBank/DDBJ whole genome shotgun (WGS) entry which is preliminary data.</text>
</comment>
<dbReference type="AlphaFoldDB" id="A0A409W2Z5"/>
<reference evidence="1 2" key="1">
    <citation type="journal article" date="2018" name="Evol. Lett.">
        <title>Horizontal gene cluster transfer increased hallucinogenic mushroom diversity.</title>
        <authorList>
            <person name="Reynolds H.T."/>
            <person name="Vijayakumar V."/>
            <person name="Gluck-Thaler E."/>
            <person name="Korotkin H.B."/>
            <person name="Matheny P.B."/>
            <person name="Slot J.C."/>
        </authorList>
    </citation>
    <scope>NUCLEOTIDE SEQUENCE [LARGE SCALE GENOMIC DNA]</scope>
    <source>
        <strain evidence="1 2">2629</strain>
    </source>
</reference>
<organism evidence="1 2">
    <name type="scientific">Panaeolus cyanescens</name>
    <dbReference type="NCBI Taxonomy" id="181874"/>
    <lineage>
        <taxon>Eukaryota</taxon>
        <taxon>Fungi</taxon>
        <taxon>Dikarya</taxon>
        <taxon>Basidiomycota</taxon>
        <taxon>Agaricomycotina</taxon>
        <taxon>Agaricomycetes</taxon>
        <taxon>Agaricomycetidae</taxon>
        <taxon>Agaricales</taxon>
        <taxon>Agaricineae</taxon>
        <taxon>Galeropsidaceae</taxon>
        <taxon>Panaeolus</taxon>
    </lineage>
</organism>
<keyword evidence="2" id="KW-1185">Reference proteome</keyword>
<dbReference type="OrthoDB" id="2995911at2759"/>
<dbReference type="InParanoid" id="A0A409W2Z5"/>
<evidence type="ECO:0000313" key="2">
    <source>
        <dbReference type="Proteomes" id="UP000284842"/>
    </source>
</evidence>
<evidence type="ECO:0008006" key="3">
    <source>
        <dbReference type="Google" id="ProtNLM"/>
    </source>
</evidence>
<proteinExistence type="predicted"/>
<evidence type="ECO:0000313" key="1">
    <source>
        <dbReference type="EMBL" id="PPQ72900.1"/>
    </source>
</evidence>
<dbReference type="EMBL" id="NHTK01005846">
    <property type="protein sequence ID" value="PPQ72900.1"/>
    <property type="molecule type" value="Genomic_DNA"/>
</dbReference>
<gene>
    <name evidence="1" type="ORF">CVT24_001497</name>
</gene>
<sequence length="398" mass="45100">MLNTSQGLRLPPEVVRHILEHIAWSNIKTATVLSLLCRTVHCWVDPIIYTNVHLLTPRIGQLFIRTLNTSHTKNASFFATKVKSLYICSGMHPRDVLQILSACYGADELTYWEVPSPRNTQPALLPGSPQIPSNNIRTRSLSPIFLSCNSEFQGTRHESFDSPSPAPQLSSPGKHLLSPRKVSLFLHDYHFGPFKPYFNQPLFSSVTHLSIANEWQDWTSWGGINSLTMPSLTHLKVDLSVGDAPHDVRHREWMNTITSNPDLARCNVDEVDARQCPWITKMNAAANALSRILNDTMHTLKVLVLVLRHDSNPARTAKVISRLAHSKIYGEVFDLSYHDPVTPTGFDPRLVFTWERQPFRYSHAHSEHERMIWRSADAVVKGQRALCGYTVMNCDLLI</sequence>